<dbReference type="SMART" id="SM00034">
    <property type="entry name" value="CLECT"/>
    <property type="match status" value="1"/>
</dbReference>
<evidence type="ECO:0000256" key="1">
    <source>
        <dbReference type="ARBA" id="ARBA00023157"/>
    </source>
</evidence>
<feature type="domain" description="C-type lectin" evidence="3">
    <location>
        <begin position="43"/>
        <end position="160"/>
    </location>
</feature>
<dbReference type="PANTHER" id="PTHR22803">
    <property type="entry name" value="MANNOSE, PHOSPHOLIPASE, LECTIN RECEPTOR RELATED"/>
    <property type="match status" value="1"/>
</dbReference>
<protein>
    <recommendedName>
        <fullName evidence="3">C-type lectin domain-containing protein</fullName>
    </recommendedName>
</protein>
<dbReference type="InterPro" id="IPR050111">
    <property type="entry name" value="C-type_lectin/snaclec_domain"/>
</dbReference>
<evidence type="ECO:0000313" key="5">
    <source>
        <dbReference type="Proteomes" id="UP001347796"/>
    </source>
</evidence>
<reference evidence="4 5" key="1">
    <citation type="submission" date="2024-01" db="EMBL/GenBank/DDBJ databases">
        <title>The genome of the rayed Mediterranean limpet Patella caerulea (Linnaeus, 1758).</title>
        <authorList>
            <person name="Anh-Thu Weber A."/>
            <person name="Halstead-Nussloch G."/>
        </authorList>
    </citation>
    <scope>NUCLEOTIDE SEQUENCE [LARGE SCALE GENOMIC DNA]</scope>
    <source>
        <strain evidence="4">AATW-2023a</strain>
        <tissue evidence="4">Whole specimen</tissue>
    </source>
</reference>
<dbReference type="PROSITE" id="PS50041">
    <property type="entry name" value="C_TYPE_LECTIN_2"/>
    <property type="match status" value="1"/>
</dbReference>
<keyword evidence="1" id="KW-1015">Disulfide bond</keyword>
<feature type="chain" id="PRO_5042859425" description="C-type lectin domain-containing protein" evidence="2">
    <location>
        <begin position="22"/>
        <end position="164"/>
    </location>
</feature>
<sequence length="164" mass="18350">MGSWTVSILVAIATVVLVVSGTSWVPDATHKCYSGCPSGFFRHNSSCYVVPRVLVTWGQAVVYCRALNSELLTIETEDEQTFLQKEMLKHHGENFWLAATDLVVEGEWRWANTMSPVLLTFWKPGQPDDIHTAVDGDCVTFGTTGWSDHHCESVQSFVCERPRV</sequence>
<organism evidence="4 5">
    <name type="scientific">Patella caerulea</name>
    <name type="common">Rayed Mediterranean limpet</name>
    <dbReference type="NCBI Taxonomy" id="87958"/>
    <lineage>
        <taxon>Eukaryota</taxon>
        <taxon>Metazoa</taxon>
        <taxon>Spiralia</taxon>
        <taxon>Lophotrochozoa</taxon>
        <taxon>Mollusca</taxon>
        <taxon>Gastropoda</taxon>
        <taxon>Patellogastropoda</taxon>
        <taxon>Patelloidea</taxon>
        <taxon>Patellidae</taxon>
        <taxon>Patella</taxon>
    </lineage>
</organism>
<dbReference type="Pfam" id="PF00059">
    <property type="entry name" value="Lectin_C"/>
    <property type="match status" value="1"/>
</dbReference>
<comment type="caution">
    <text evidence="4">The sequence shown here is derived from an EMBL/GenBank/DDBJ whole genome shotgun (WGS) entry which is preliminary data.</text>
</comment>
<dbReference type="InterPro" id="IPR018378">
    <property type="entry name" value="C-type_lectin_CS"/>
</dbReference>
<dbReference type="EMBL" id="JAZGQO010000007">
    <property type="protein sequence ID" value="KAK6181672.1"/>
    <property type="molecule type" value="Genomic_DNA"/>
</dbReference>
<gene>
    <name evidence="4" type="ORF">SNE40_009482</name>
</gene>
<dbReference type="InterPro" id="IPR016187">
    <property type="entry name" value="CTDL_fold"/>
</dbReference>
<proteinExistence type="predicted"/>
<dbReference type="InterPro" id="IPR016186">
    <property type="entry name" value="C-type_lectin-like/link_sf"/>
</dbReference>
<evidence type="ECO:0000256" key="2">
    <source>
        <dbReference type="SAM" id="SignalP"/>
    </source>
</evidence>
<name>A0AAN8JRB9_PATCE</name>
<evidence type="ECO:0000259" key="3">
    <source>
        <dbReference type="PROSITE" id="PS50041"/>
    </source>
</evidence>
<keyword evidence="2" id="KW-0732">Signal</keyword>
<dbReference type="PROSITE" id="PS00615">
    <property type="entry name" value="C_TYPE_LECTIN_1"/>
    <property type="match status" value="1"/>
</dbReference>
<accession>A0AAN8JRB9</accession>
<feature type="signal peptide" evidence="2">
    <location>
        <begin position="1"/>
        <end position="21"/>
    </location>
</feature>
<dbReference type="Proteomes" id="UP001347796">
    <property type="component" value="Unassembled WGS sequence"/>
</dbReference>
<dbReference type="InterPro" id="IPR001304">
    <property type="entry name" value="C-type_lectin-like"/>
</dbReference>
<dbReference type="Gene3D" id="3.10.100.10">
    <property type="entry name" value="Mannose-Binding Protein A, subunit A"/>
    <property type="match status" value="1"/>
</dbReference>
<dbReference type="AlphaFoldDB" id="A0AAN8JRB9"/>
<keyword evidence="5" id="KW-1185">Reference proteome</keyword>
<evidence type="ECO:0000313" key="4">
    <source>
        <dbReference type="EMBL" id="KAK6181672.1"/>
    </source>
</evidence>
<dbReference type="SUPFAM" id="SSF56436">
    <property type="entry name" value="C-type lectin-like"/>
    <property type="match status" value="1"/>
</dbReference>